<dbReference type="CDD" id="cd06580">
    <property type="entry name" value="TM_PBP1_transp_TpRbsC_like"/>
    <property type="match status" value="1"/>
</dbReference>
<evidence type="ECO:0000256" key="2">
    <source>
        <dbReference type="ARBA" id="ARBA00022475"/>
    </source>
</evidence>
<evidence type="ECO:0000256" key="5">
    <source>
        <dbReference type="ARBA" id="ARBA00023136"/>
    </source>
</evidence>
<name>A0ABW8TIQ9_9CLOT</name>
<feature type="transmembrane region" description="Helical" evidence="6">
    <location>
        <begin position="159"/>
        <end position="177"/>
    </location>
</feature>
<evidence type="ECO:0000313" key="8">
    <source>
        <dbReference type="Proteomes" id="UP001623592"/>
    </source>
</evidence>
<comment type="subcellular location">
    <subcellularLocation>
        <location evidence="1">Cell membrane</location>
        <topology evidence="1">Multi-pass membrane protein</topology>
    </subcellularLocation>
</comment>
<keyword evidence="5 6" id="KW-0472">Membrane</keyword>
<feature type="transmembrane region" description="Helical" evidence="6">
    <location>
        <begin position="76"/>
        <end position="93"/>
    </location>
</feature>
<gene>
    <name evidence="7" type="ORF">ACJDT4_18745</name>
</gene>
<keyword evidence="8" id="KW-1185">Reference proteome</keyword>
<comment type="caution">
    <text evidence="7">The sequence shown here is derived from an EMBL/GenBank/DDBJ whole genome shotgun (WGS) entry which is preliminary data.</text>
</comment>
<feature type="transmembrane region" description="Helical" evidence="6">
    <location>
        <begin position="257"/>
        <end position="277"/>
    </location>
</feature>
<dbReference type="EMBL" id="JBJIAA010000017">
    <property type="protein sequence ID" value="MFL0252453.1"/>
    <property type="molecule type" value="Genomic_DNA"/>
</dbReference>
<accession>A0ABW8TIQ9</accession>
<dbReference type="InterPro" id="IPR001851">
    <property type="entry name" value="ABC_transp_permease"/>
</dbReference>
<feature type="transmembrane region" description="Helical" evidence="6">
    <location>
        <begin position="208"/>
        <end position="226"/>
    </location>
</feature>
<evidence type="ECO:0000256" key="1">
    <source>
        <dbReference type="ARBA" id="ARBA00004651"/>
    </source>
</evidence>
<keyword evidence="4 6" id="KW-1133">Transmembrane helix</keyword>
<keyword evidence="3 6" id="KW-0812">Transmembrane</keyword>
<evidence type="ECO:0000256" key="3">
    <source>
        <dbReference type="ARBA" id="ARBA00022692"/>
    </source>
</evidence>
<keyword evidence="2" id="KW-1003">Cell membrane</keyword>
<evidence type="ECO:0000256" key="4">
    <source>
        <dbReference type="ARBA" id="ARBA00022989"/>
    </source>
</evidence>
<proteinExistence type="predicted"/>
<dbReference type="PANTHER" id="PTHR47089:SF1">
    <property type="entry name" value="GUANOSINE ABC TRANSPORTER PERMEASE PROTEIN NUPP"/>
    <property type="match status" value="1"/>
</dbReference>
<sequence length="365" mass="39618">MSEIDVKSKIKNSKIKDSLNALLFPLISVFLSLFIAVFFVMWAKKYSITDYFTALSDLMSIIVSSSFGSMQQILDTSVYVVPLIFTGLANAIANRCGLFNIGAEGQFTMGFLAASLIGLIPGLSVWVHIPLIIIGGLLIGGLWASLPGYLKAKFGINEVINTIMMNYIAMYVVNMVIMETHFGVKNKACTPIIQESAQLFRFISDSRANIGIIFALIAVVLVYLLMSKTTLGYEIRAVGINPFAAEYGGINIKSKMILAMFISGAVSGIGGALHLAGTMYQSNTMTSFIGYGFDGIAVALLAKNNPIGCIPAAILFGVLENSSRILQLNNIPKEVVSLIEAIIIIFVSTDYILKYIKRKKEIKGV</sequence>
<feature type="transmembrane region" description="Helical" evidence="6">
    <location>
        <begin position="105"/>
        <end position="123"/>
    </location>
</feature>
<evidence type="ECO:0000256" key="6">
    <source>
        <dbReference type="SAM" id="Phobius"/>
    </source>
</evidence>
<dbReference type="RefSeq" id="WP_406789109.1">
    <property type="nucleotide sequence ID" value="NZ_JBJIAA010000017.1"/>
</dbReference>
<feature type="transmembrane region" description="Helical" evidence="6">
    <location>
        <begin position="129"/>
        <end position="150"/>
    </location>
</feature>
<dbReference type="Proteomes" id="UP001623592">
    <property type="component" value="Unassembled WGS sequence"/>
</dbReference>
<organism evidence="7 8">
    <name type="scientific">Clostridium neuense</name>
    <dbReference type="NCBI Taxonomy" id="1728934"/>
    <lineage>
        <taxon>Bacteria</taxon>
        <taxon>Bacillati</taxon>
        <taxon>Bacillota</taxon>
        <taxon>Clostridia</taxon>
        <taxon>Eubacteriales</taxon>
        <taxon>Clostridiaceae</taxon>
        <taxon>Clostridium</taxon>
    </lineage>
</organism>
<evidence type="ECO:0000313" key="7">
    <source>
        <dbReference type="EMBL" id="MFL0252453.1"/>
    </source>
</evidence>
<dbReference type="PANTHER" id="PTHR47089">
    <property type="entry name" value="ABC TRANSPORTER, PERMEASE PROTEIN"/>
    <property type="match status" value="1"/>
</dbReference>
<dbReference type="Pfam" id="PF02653">
    <property type="entry name" value="BPD_transp_2"/>
    <property type="match status" value="1"/>
</dbReference>
<feature type="transmembrane region" description="Helical" evidence="6">
    <location>
        <begin position="21"/>
        <end position="43"/>
    </location>
</feature>
<protein>
    <submittedName>
        <fullName evidence="7">ABC transporter permease</fullName>
    </submittedName>
</protein>
<reference evidence="7 8" key="1">
    <citation type="submission" date="2024-11" db="EMBL/GenBank/DDBJ databases">
        <authorList>
            <person name="Heng Y.C."/>
            <person name="Lim A.C.H."/>
            <person name="Lee J.K.Y."/>
            <person name="Kittelmann S."/>
        </authorList>
    </citation>
    <scope>NUCLEOTIDE SEQUENCE [LARGE SCALE GENOMIC DNA]</scope>
    <source>
        <strain evidence="7 8">WILCCON 0114</strain>
    </source>
</reference>